<reference evidence="1" key="1">
    <citation type="journal article" date="2019" name="Sci. Rep.">
        <title>Draft genome of Tanacetum cinerariifolium, the natural source of mosquito coil.</title>
        <authorList>
            <person name="Yamashiro T."/>
            <person name="Shiraishi A."/>
            <person name="Satake H."/>
            <person name="Nakayama K."/>
        </authorList>
    </citation>
    <scope>NUCLEOTIDE SEQUENCE</scope>
</reference>
<feature type="non-terminal residue" evidence="1">
    <location>
        <position position="1"/>
    </location>
</feature>
<comment type="caution">
    <text evidence="1">The sequence shown here is derived from an EMBL/GenBank/DDBJ whole genome shotgun (WGS) entry which is preliminary data.</text>
</comment>
<protein>
    <submittedName>
        <fullName evidence="1">Uncharacterized protein</fullName>
    </submittedName>
</protein>
<sequence>GRSTYARALIKVAADTELKESMIFAIPLSNREGHKFATVDIEYEWTTPRCETCMIFDYVSDKYPKFPKVVAPAQVTED</sequence>
<organism evidence="1">
    <name type="scientific">Tanacetum cinerariifolium</name>
    <name type="common">Dalmatian daisy</name>
    <name type="synonym">Chrysanthemum cinerariifolium</name>
    <dbReference type="NCBI Taxonomy" id="118510"/>
    <lineage>
        <taxon>Eukaryota</taxon>
        <taxon>Viridiplantae</taxon>
        <taxon>Streptophyta</taxon>
        <taxon>Embryophyta</taxon>
        <taxon>Tracheophyta</taxon>
        <taxon>Spermatophyta</taxon>
        <taxon>Magnoliopsida</taxon>
        <taxon>eudicotyledons</taxon>
        <taxon>Gunneridae</taxon>
        <taxon>Pentapetalae</taxon>
        <taxon>asterids</taxon>
        <taxon>campanulids</taxon>
        <taxon>Asterales</taxon>
        <taxon>Asteraceae</taxon>
        <taxon>Asteroideae</taxon>
        <taxon>Anthemideae</taxon>
        <taxon>Anthemidinae</taxon>
        <taxon>Tanacetum</taxon>
    </lineage>
</organism>
<accession>A0A699UU92</accession>
<dbReference type="EMBL" id="BKCJ011356264">
    <property type="protein sequence ID" value="GFD24916.1"/>
    <property type="molecule type" value="Genomic_DNA"/>
</dbReference>
<dbReference type="AlphaFoldDB" id="A0A699UU92"/>
<proteinExistence type="predicted"/>
<gene>
    <name evidence="1" type="ORF">Tci_896885</name>
</gene>
<name>A0A699UU92_TANCI</name>
<evidence type="ECO:0000313" key="1">
    <source>
        <dbReference type="EMBL" id="GFD24916.1"/>
    </source>
</evidence>